<dbReference type="EMBL" id="CP034086">
    <property type="protein sequence ID" value="AZG75590.1"/>
    <property type="molecule type" value="Genomic_DNA"/>
</dbReference>
<dbReference type="InterPro" id="IPR029021">
    <property type="entry name" value="Prot-tyrosine_phosphatase-like"/>
</dbReference>
<sequence>MTESMADPVDIYNWLRLDERTTTSGQPTQAQFDEIAGLGVREVINLAPATSEKALKNEAEILATLGLRYTHIPVDFQNPTQADFDRFCEAFEGAGEAATHVHCIANYRVSAFLYLYRISAGMEEARARADLDKIWTPDPIWAAFIERMRARNSAR</sequence>
<dbReference type="Gene3D" id="3.90.190.10">
    <property type="entry name" value="Protein tyrosine phosphatase superfamily"/>
    <property type="match status" value="1"/>
</dbReference>
<dbReference type="KEGG" id="mros:EHO51_01900"/>
<dbReference type="SUPFAM" id="SSF52799">
    <property type="entry name" value="(Phosphotyrosine protein) phosphatases II"/>
    <property type="match status" value="1"/>
</dbReference>
<evidence type="ECO:0000313" key="1">
    <source>
        <dbReference type="EMBL" id="AZG75590.1"/>
    </source>
</evidence>
<proteinExistence type="predicted"/>
<dbReference type="Proteomes" id="UP000273982">
    <property type="component" value="Chromosome"/>
</dbReference>
<reference evidence="1 2" key="1">
    <citation type="submission" date="2018-11" db="EMBL/GenBank/DDBJ databases">
        <title>Genome squencing of methanotrophic bacteria isolated from alkaline groundwater in Korea.</title>
        <authorList>
            <person name="Nguyen L.N."/>
        </authorList>
    </citation>
    <scope>NUCLEOTIDE SEQUENCE [LARGE SCALE GENOMIC DNA]</scope>
    <source>
        <strain evidence="1 2">GW6</strain>
    </source>
</reference>
<protein>
    <recommendedName>
        <fullName evidence="3">Phosphatase</fullName>
    </recommendedName>
</protein>
<name>A0A3G8M3K3_9HYPH</name>
<accession>A0A3G8M3K3</accession>
<dbReference type="CDD" id="cd14503">
    <property type="entry name" value="PTP-bact"/>
    <property type="match status" value="1"/>
</dbReference>
<evidence type="ECO:0000313" key="2">
    <source>
        <dbReference type="Proteomes" id="UP000273982"/>
    </source>
</evidence>
<gene>
    <name evidence="1" type="ORF">EHO51_01900</name>
</gene>
<organism evidence="1 2">
    <name type="scientific">Methylocystis rosea</name>
    <dbReference type="NCBI Taxonomy" id="173366"/>
    <lineage>
        <taxon>Bacteria</taxon>
        <taxon>Pseudomonadati</taxon>
        <taxon>Pseudomonadota</taxon>
        <taxon>Alphaproteobacteria</taxon>
        <taxon>Hyphomicrobiales</taxon>
        <taxon>Methylocystaceae</taxon>
        <taxon>Methylocystis</taxon>
    </lineage>
</organism>
<dbReference type="RefSeq" id="WP_124737464.1">
    <property type="nucleotide sequence ID" value="NZ_CP034086.1"/>
</dbReference>
<dbReference type="AlphaFoldDB" id="A0A3G8M3K3"/>
<evidence type="ECO:0008006" key="3">
    <source>
        <dbReference type="Google" id="ProtNLM"/>
    </source>
</evidence>